<dbReference type="AlphaFoldDB" id="A0A9W7WE82"/>
<evidence type="ECO:0000313" key="6">
    <source>
        <dbReference type="EMBL" id="KAI7794583.1"/>
    </source>
</evidence>
<evidence type="ECO:0000259" key="4">
    <source>
        <dbReference type="Pfam" id="PF13359"/>
    </source>
</evidence>
<feature type="domain" description="DDE Tnp4" evidence="4">
    <location>
        <begin position="272"/>
        <end position="431"/>
    </location>
</feature>
<dbReference type="InterPro" id="IPR027805">
    <property type="entry name" value="Transposase_HTH_dom"/>
</dbReference>
<gene>
    <name evidence="6" type="ORF">IRJ41_016776</name>
</gene>
<keyword evidence="7" id="KW-1185">Reference proteome</keyword>
<keyword evidence="2" id="KW-0479">Metal-binding</keyword>
<evidence type="ECO:0008006" key="8">
    <source>
        <dbReference type="Google" id="ProtNLM"/>
    </source>
</evidence>
<reference evidence="6" key="1">
    <citation type="submission" date="2021-02" db="EMBL/GenBank/DDBJ databases">
        <title>Comparative genomics reveals that relaxation of natural selection precedes convergent phenotypic evolution of cavefish.</title>
        <authorList>
            <person name="Peng Z."/>
        </authorList>
    </citation>
    <scope>NUCLEOTIDE SEQUENCE</scope>
    <source>
        <tissue evidence="6">Muscle</tissue>
    </source>
</reference>
<evidence type="ECO:0000259" key="5">
    <source>
        <dbReference type="Pfam" id="PF13613"/>
    </source>
</evidence>
<evidence type="ECO:0000313" key="7">
    <source>
        <dbReference type="Proteomes" id="UP001059041"/>
    </source>
</evidence>
<feature type="compositionally biased region" description="Basic residues" evidence="3">
    <location>
        <begin position="1"/>
        <end position="16"/>
    </location>
</feature>
<dbReference type="Proteomes" id="UP001059041">
    <property type="component" value="Linkage Group LG21"/>
</dbReference>
<dbReference type="Pfam" id="PF13613">
    <property type="entry name" value="HTH_Tnp_4"/>
    <property type="match status" value="1"/>
</dbReference>
<dbReference type="PANTHER" id="PTHR23080">
    <property type="entry name" value="THAP DOMAIN PROTEIN"/>
    <property type="match status" value="1"/>
</dbReference>
<evidence type="ECO:0000256" key="2">
    <source>
        <dbReference type="ARBA" id="ARBA00022723"/>
    </source>
</evidence>
<proteinExistence type="predicted"/>
<comment type="caution">
    <text evidence="6">The sequence shown here is derived from an EMBL/GenBank/DDBJ whole genome shotgun (WGS) entry which is preliminary data.</text>
</comment>
<dbReference type="GO" id="GO:0046872">
    <property type="term" value="F:metal ion binding"/>
    <property type="evidence" value="ECO:0007669"/>
    <property type="project" value="UniProtKB-KW"/>
</dbReference>
<evidence type="ECO:0000256" key="3">
    <source>
        <dbReference type="SAM" id="MobiDB-lite"/>
    </source>
</evidence>
<evidence type="ECO:0000256" key="1">
    <source>
        <dbReference type="ARBA" id="ARBA00001968"/>
    </source>
</evidence>
<feature type="domain" description="Transposase Helix-turn-helix" evidence="5">
    <location>
        <begin position="193"/>
        <end position="243"/>
    </location>
</feature>
<accession>A0A9W7WE82</accession>
<dbReference type="Pfam" id="PF13359">
    <property type="entry name" value="DDE_Tnp_4"/>
    <property type="match status" value="1"/>
</dbReference>
<comment type="cofactor">
    <cofactor evidence="1">
        <name>a divalent metal cation</name>
        <dbReference type="ChEBI" id="CHEBI:60240"/>
    </cofactor>
</comment>
<feature type="region of interest" description="Disordered" evidence="3">
    <location>
        <begin position="1"/>
        <end position="44"/>
    </location>
</feature>
<sequence length="435" mass="49879">MPKKGKRSQAQKRRRRIEALLRTSNATNYASGEASVDPESPDFFPSLFEYSEQDQDMEAPDVMDSSILNKMTRRDTCIRKSSFTEASRSSTAEEAEEFCTDEQDAMIPLEIYNKLQVQHQQLMIEYIDLCTKSYALQEENNQLKEELCSRMFSFSSIRMKAQQMLFFTGLSTVIFEWLLSKLKGNVPAMYSTLSLEDHLLVVLMKLRLGLRNEDIALRFAVTENAISNILRNWIRIMAQTLKPMIKWPTRNAVLKKMPKCFQKKYRQCRCIIDYIEVFIETPRCMMDQAQTWSNYKHRHTVKYLVGLTPAGAVCFLSPGWGGSVSVKEMVSNSGFFELLEPMDKILAIRGFPIREDLVAYQATLHIPHFKKSDKQLCASEAGTPGRLSNVRIHLERVIGRLKKFTILTSVIPRNQEDILGDMVTVCGALTNLCQT</sequence>
<protein>
    <recommendedName>
        <fullName evidence="8">DDE Tnp4 domain-containing protein</fullName>
    </recommendedName>
</protein>
<organism evidence="6 7">
    <name type="scientific">Triplophysa rosa</name>
    <name type="common">Cave loach</name>
    <dbReference type="NCBI Taxonomy" id="992332"/>
    <lineage>
        <taxon>Eukaryota</taxon>
        <taxon>Metazoa</taxon>
        <taxon>Chordata</taxon>
        <taxon>Craniata</taxon>
        <taxon>Vertebrata</taxon>
        <taxon>Euteleostomi</taxon>
        <taxon>Actinopterygii</taxon>
        <taxon>Neopterygii</taxon>
        <taxon>Teleostei</taxon>
        <taxon>Ostariophysi</taxon>
        <taxon>Cypriniformes</taxon>
        <taxon>Nemacheilidae</taxon>
        <taxon>Triplophysa</taxon>
    </lineage>
</organism>
<name>A0A9W7WE82_TRIRA</name>
<dbReference type="InterPro" id="IPR027806">
    <property type="entry name" value="HARBI1_dom"/>
</dbReference>
<dbReference type="EMBL" id="JAFHDT010000021">
    <property type="protein sequence ID" value="KAI7794583.1"/>
    <property type="molecule type" value="Genomic_DNA"/>
</dbReference>